<dbReference type="PANTHER" id="PTHR36832:SF2">
    <property type="entry name" value="INTEGRAL MEMBRANE PROTEIN"/>
    <property type="match status" value="1"/>
</dbReference>
<dbReference type="OrthoDB" id="8582979at2"/>
<dbReference type="AlphaFoldDB" id="A0A5R9GA95"/>
<dbReference type="EMBL" id="VCIW01000020">
    <property type="protein sequence ID" value="TLS49633.1"/>
    <property type="molecule type" value="Genomic_DNA"/>
</dbReference>
<proteinExistence type="predicted"/>
<feature type="transmembrane region" description="Helical" evidence="1">
    <location>
        <begin position="142"/>
        <end position="168"/>
    </location>
</feature>
<dbReference type="Proteomes" id="UP000309676">
    <property type="component" value="Unassembled WGS sequence"/>
</dbReference>
<gene>
    <name evidence="2" type="ORF">FE782_24940</name>
</gene>
<keyword evidence="1" id="KW-1133">Transmembrane helix</keyword>
<evidence type="ECO:0000256" key="1">
    <source>
        <dbReference type="SAM" id="Phobius"/>
    </source>
</evidence>
<dbReference type="RefSeq" id="WP_138197076.1">
    <property type="nucleotide sequence ID" value="NZ_VCIW01000020.1"/>
</dbReference>
<organism evidence="2 3">
    <name type="scientific">Paenibacillus antri</name>
    <dbReference type="NCBI Taxonomy" id="2582848"/>
    <lineage>
        <taxon>Bacteria</taxon>
        <taxon>Bacillati</taxon>
        <taxon>Bacillota</taxon>
        <taxon>Bacilli</taxon>
        <taxon>Bacillales</taxon>
        <taxon>Paenibacillaceae</taxon>
        <taxon>Paenibacillus</taxon>
    </lineage>
</organism>
<comment type="caution">
    <text evidence="2">The sequence shown here is derived from an EMBL/GenBank/DDBJ whole genome shotgun (WGS) entry which is preliminary data.</text>
</comment>
<feature type="transmembrane region" description="Helical" evidence="1">
    <location>
        <begin position="224"/>
        <end position="250"/>
    </location>
</feature>
<feature type="transmembrane region" description="Helical" evidence="1">
    <location>
        <begin position="109"/>
        <end position="130"/>
    </location>
</feature>
<protein>
    <submittedName>
        <fullName evidence="2">ABC transporter permease</fullName>
    </submittedName>
</protein>
<feature type="transmembrane region" description="Helical" evidence="1">
    <location>
        <begin position="180"/>
        <end position="204"/>
    </location>
</feature>
<evidence type="ECO:0000313" key="2">
    <source>
        <dbReference type="EMBL" id="TLS49633.1"/>
    </source>
</evidence>
<keyword evidence="1" id="KW-0472">Membrane</keyword>
<keyword evidence="1" id="KW-0812">Transmembrane</keyword>
<feature type="transmembrane region" description="Helical" evidence="1">
    <location>
        <begin position="58"/>
        <end position="76"/>
    </location>
</feature>
<reference evidence="2 3" key="1">
    <citation type="submission" date="2019-05" db="EMBL/GenBank/DDBJ databases">
        <authorList>
            <person name="Narsing Rao M.P."/>
            <person name="Li W.J."/>
        </authorList>
    </citation>
    <scope>NUCLEOTIDE SEQUENCE [LARGE SCALE GENOMIC DNA]</scope>
    <source>
        <strain evidence="2 3">SYSU_K30003</strain>
    </source>
</reference>
<sequence>MNAYVSVLKLRFVTGLQYRAAALAGIATQIFFGFIFIMAYIAFYEHSAVEPPLPLDDLVCYIWLQQMFLGFIALWFRDNDIFHLITSGNIAYELCRPCSIYRFWYAKLLATRLSSVTLRCLPLLLLIFLLPEPYRMSVPPTWTAFALFLVSLCLGLMVVVAISMLIYVSVFWTLSPVGSILIVAVAGEFLAGMIIPVPLMPEWLQSVVNLLPFRWTTDFPFRVYSGQIGTIEALQGIPIQLLWLAALALVGRGLMRRALKNVVVQGG</sequence>
<dbReference type="PANTHER" id="PTHR36832">
    <property type="entry name" value="SLR1174 PROTEIN-RELATED"/>
    <property type="match status" value="1"/>
</dbReference>
<keyword evidence="3" id="KW-1185">Reference proteome</keyword>
<accession>A0A5R9GA95</accession>
<evidence type="ECO:0000313" key="3">
    <source>
        <dbReference type="Proteomes" id="UP000309676"/>
    </source>
</evidence>
<feature type="transmembrane region" description="Helical" evidence="1">
    <location>
        <begin position="21"/>
        <end position="43"/>
    </location>
</feature>
<name>A0A5R9GA95_9BACL</name>